<gene>
    <name evidence="2" type="ORF">EZS27_028507</name>
</gene>
<dbReference type="EMBL" id="SNRY01003185">
    <property type="protein sequence ID" value="KAA6321895.1"/>
    <property type="molecule type" value="Genomic_DNA"/>
</dbReference>
<name>A0A5J4QKH4_9ZZZZ</name>
<sequence length="129" mass="14536">MKTHFFKHVLLGMLAIAGFSAVVMLLWNALVPAIFGLAVINFWQALGLLALARLLFGGFGSKMAFGRHGGSGFGKNPIREKWEKMTPEERNEFIKKRNEFGHGFRHGHGHDFFGARGFDFDNEPKKDNE</sequence>
<accession>A0A5J4QKH4</accession>
<dbReference type="AlphaFoldDB" id="A0A5J4QKH4"/>
<evidence type="ECO:0000313" key="2">
    <source>
        <dbReference type="EMBL" id="KAA6321895.1"/>
    </source>
</evidence>
<feature type="transmembrane region" description="Helical" evidence="1">
    <location>
        <begin position="33"/>
        <end position="56"/>
    </location>
</feature>
<organism evidence="2">
    <name type="scientific">termite gut metagenome</name>
    <dbReference type="NCBI Taxonomy" id="433724"/>
    <lineage>
        <taxon>unclassified sequences</taxon>
        <taxon>metagenomes</taxon>
        <taxon>organismal metagenomes</taxon>
    </lineage>
</organism>
<evidence type="ECO:0000256" key="1">
    <source>
        <dbReference type="SAM" id="Phobius"/>
    </source>
</evidence>
<keyword evidence="1" id="KW-0812">Transmembrane</keyword>
<proteinExistence type="predicted"/>
<comment type="caution">
    <text evidence="2">The sequence shown here is derived from an EMBL/GenBank/DDBJ whole genome shotgun (WGS) entry which is preliminary data.</text>
</comment>
<protein>
    <submittedName>
        <fullName evidence="2">Uncharacterized protein</fullName>
    </submittedName>
</protein>
<keyword evidence="1" id="KW-1133">Transmembrane helix</keyword>
<keyword evidence="1" id="KW-0472">Membrane</keyword>
<reference evidence="2" key="1">
    <citation type="submission" date="2019-03" db="EMBL/GenBank/DDBJ databases">
        <title>Single cell metagenomics reveals metabolic interactions within the superorganism composed of flagellate Streblomastix strix and complex community of Bacteroidetes bacteria on its surface.</title>
        <authorList>
            <person name="Treitli S.C."/>
            <person name="Kolisko M."/>
            <person name="Husnik F."/>
            <person name="Keeling P."/>
            <person name="Hampl V."/>
        </authorList>
    </citation>
    <scope>NUCLEOTIDE SEQUENCE</scope>
    <source>
        <strain evidence="2">STM</strain>
    </source>
</reference>
<feature type="transmembrane region" description="Helical" evidence="1">
    <location>
        <begin position="9"/>
        <end position="27"/>
    </location>
</feature>